<dbReference type="Proteomes" id="UP000631114">
    <property type="component" value="Unassembled WGS sequence"/>
</dbReference>
<gene>
    <name evidence="4" type="ORF">IFM89_028857</name>
</gene>
<sequence length="120" mass="13269">MRSDKNEDLCLRIGVKQGGCSSMSYTMEFENRANARSDDSVMEYNGFVIAQAAVAVVRLTSHGRGTMFGGGGERWAAVKIQTVFRGFLSRKAHRALKGLVKLQAIVRGYLVRKQATKAQR</sequence>
<reference evidence="4 5" key="1">
    <citation type="submission" date="2020-10" db="EMBL/GenBank/DDBJ databases">
        <title>The Coptis chinensis genome and diversification of protoberbering-type alkaloids.</title>
        <authorList>
            <person name="Wang B."/>
            <person name="Shu S."/>
            <person name="Song C."/>
            <person name="Liu Y."/>
        </authorList>
    </citation>
    <scope>NUCLEOTIDE SEQUENCE [LARGE SCALE GENOMIC DNA]</scope>
    <source>
        <strain evidence="4">HL-2020</strain>
        <tissue evidence="4">Leaf</tissue>
    </source>
</reference>
<name>A0A835H617_9MAGN</name>
<dbReference type="InterPro" id="IPR000048">
    <property type="entry name" value="IQ_motif_EF-hand-BS"/>
</dbReference>
<accession>A0A835H617</accession>
<comment type="caution">
    <text evidence="4">The sequence shown here is derived from an EMBL/GenBank/DDBJ whole genome shotgun (WGS) entry which is preliminary data.</text>
</comment>
<dbReference type="PANTHER" id="PTHR32295:SF10">
    <property type="entry name" value="PROTEIN IQ-DOMAIN 25"/>
    <property type="match status" value="1"/>
</dbReference>
<evidence type="ECO:0000256" key="2">
    <source>
        <dbReference type="ARBA" id="ARBA00024341"/>
    </source>
</evidence>
<proteinExistence type="inferred from homology"/>
<evidence type="ECO:0000313" key="4">
    <source>
        <dbReference type="EMBL" id="KAF9594200.1"/>
    </source>
</evidence>
<organism evidence="4 5">
    <name type="scientific">Coptis chinensis</name>
    <dbReference type="NCBI Taxonomy" id="261450"/>
    <lineage>
        <taxon>Eukaryota</taxon>
        <taxon>Viridiplantae</taxon>
        <taxon>Streptophyta</taxon>
        <taxon>Embryophyta</taxon>
        <taxon>Tracheophyta</taxon>
        <taxon>Spermatophyta</taxon>
        <taxon>Magnoliopsida</taxon>
        <taxon>Ranunculales</taxon>
        <taxon>Ranunculaceae</taxon>
        <taxon>Coptidoideae</taxon>
        <taxon>Coptis</taxon>
    </lineage>
</organism>
<dbReference type="InterPro" id="IPR035903">
    <property type="entry name" value="HesB-like_dom_sf"/>
</dbReference>
<evidence type="ECO:0000256" key="1">
    <source>
        <dbReference type="ARBA" id="ARBA00022860"/>
    </source>
</evidence>
<dbReference type="PROSITE" id="PS50096">
    <property type="entry name" value="IQ"/>
    <property type="match status" value="2"/>
</dbReference>
<dbReference type="AlphaFoldDB" id="A0A835H617"/>
<evidence type="ECO:0008006" key="6">
    <source>
        <dbReference type="Google" id="ProtNLM"/>
    </source>
</evidence>
<dbReference type="GO" id="GO:0005516">
    <property type="term" value="F:calmodulin binding"/>
    <property type="evidence" value="ECO:0007669"/>
    <property type="project" value="UniProtKB-KW"/>
</dbReference>
<evidence type="ECO:0000256" key="3">
    <source>
        <dbReference type="ARBA" id="ARBA00045534"/>
    </source>
</evidence>
<dbReference type="Gene3D" id="1.20.5.190">
    <property type="match status" value="1"/>
</dbReference>
<dbReference type="Pfam" id="PF00612">
    <property type="entry name" value="IQ"/>
    <property type="match status" value="2"/>
</dbReference>
<dbReference type="SUPFAM" id="SSF52540">
    <property type="entry name" value="P-loop containing nucleoside triphosphate hydrolases"/>
    <property type="match status" value="1"/>
</dbReference>
<dbReference type="Gene3D" id="2.60.300.12">
    <property type="entry name" value="HesB-like domain"/>
    <property type="match status" value="1"/>
</dbReference>
<dbReference type="OrthoDB" id="333486at2759"/>
<keyword evidence="5" id="KW-1185">Reference proteome</keyword>
<evidence type="ECO:0000313" key="5">
    <source>
        <dbReference type="Proteomes" id="UP000631114"/>
    </source>
</evidence>
<comment type="function">
    <text evidence="3">May be involved in cooperative interactions with calmodulins or calmodulin-like proteins. Recruits calmodulin proteins to microtubules, thus being a potential scaffold in cellular signaling and trafficking. May associate with nucleic acids and regulate gene expression at the transcriptional or post-transcriptional level.</text>
</comment>
<comment type="similarity">
    <text evidence="2">Belongs to the IQD family.</text>
</comment>
<dbReference type="InterPro" id="IPR027417">
    <property type="entry name" value="P-loop_NTPase"/>
</dbReference>
<dbReference type="SUPFAM" id="SSF89360">
    <property type="entry name" value="HesB-like domain"/>
    <property type="match status" value="1"/>
</dbReference>
<dbReference type="PANTHER" id="PTHR32295">
    <property type="entry name" value="IQ-DOMAIN 5-RELATED"/>
    <property type="match status" value="1"/>
</dbReference>
<protein>
    <recommendedName>
        <fullName evidence="6">FeS cluster biogenesis domain-containing protein</fullName>
    </recommendedName>
</protein>
<keyword evidence="1" id="KW-0112">Calmodulin-binding</keyword>
<dbReference type="SMART" id="SM00015">
    <property type="entry name" value="IQ"/>
    <property type="match status" value="2"/>
</dbReference>
<dbReference type="EMBL" id="JADFTS010000008">
    <property type="protein sequence ID" value="KAF9594200.1"/>
    <property type="molecule type" value="Genomic_DNA"/>
</dbReference>